<dbReference type="EMBL" id="LR862153">
    <property type="protein sequence ID" value="CAD1835526.1"/>
    <property type="molecule type" value="Genomic_DNA"/>
</dbReference>
<evidence type="ECO:0000256" key="1">
    <source>
        <dbReference type="SAM" id="MobiDB-lite"/>
    </source>
</evidence>
<evidence type="ECO:0000313" key="2">
    <source>
        <dbReference type="EMBL" id="CAD1835526.1"/>
    </source>
</evidence>
<protein>
    <recommendedName>
        <fullName evidence="3">Retrotransposon Copia-like N-terminal domain-containing protein</fullName>
    </recommendedName>
</protein>
<dbReference type="PANTHER" id="PTHR34222:SF43">
    <property type="entry name" value="RETROTRANSPOSON GAG DOMAIN-CONTAINING PROTEIN"/>
    <property type="match status" value="1"/>
</dbReference>
<dbReference type="PANTHER" id="PTHR34222">
    <property type="entry name" value="GAG_PRE-INTEGRS DOMAIN-CONTAINING PROTEIN"/>
    <property type="match status" value="1"/>
</dbReference>
<accession>A0A6V7PY06</accession>
<feature type="region of interest" description="Disordered" evidence="1">
    <location>
        <begin position="156"/>
        <end position="194"/>
    </location>
</feature>
<gene>
    <name evidence="2" type="ORF">CB5_LOCUS18737</name>
</gene>
<feature type="compositionally biased region" description="Polar residues" evidence="1">
    <location>
        <begin position="172"/>
        <end position="188"/>
    </location>
</feature>
<name>A0A6V7PY06_ANACO</name>
<sequence length="301" mass="33944">MMSEENLESAKIKSIPVVIQFEGVFNAGIILTESNYDIWSQLMEMQIAERDKISYIRGKTKPPTKSDEGYEKCHIIWTALSTAFYDGSDELQVFTLNQKAFSARQNGQILSVYYGELTELFQELDHRDKILRKDLVPNLEECYSLVRREEVRSITLKGDSRASEPSAMVARNRSSQGQQPRAQPNTGRWTKDVDKSSYKCTPCHKTGHTKSGCFELVGYPEWWDPSRAKKNHQKPSTAAVAKTKMEDEITDNASALVIAADNGGKVLNILTPVLNNAWIIDSGPTDHMTYDSRQCNVSKPL</sequence>
<reference evidence="2" key="1">
    <citation type="submission" date="2020-07" db="EMBL/GenBank/DDBJ databases">
        <authorList>
            <person name="Lin J."/>
        </authorList>
    </citation>
    <scope>NUCLEOTIDE SEQUENCE</scope>
</reference>
<proteinExistence type="predicted"/>
<organism evidence="2">
    <name type="scientific">Ananas comosus var. bracteatus</name>
    <name type="common">red pineapple</name>
    <dbReference type="NCBI Taxonomy" id="296719"/>
    <lineage>
        <taxon>Eukaryota</taxon>
        <taxon>Viridiplantae</taxon>
        <taxon>Streptophyta</taxon>
        <taxon>Embryophyta</taxon>
        <taxon>Tracheophyta</taxon>
        <taxon>Spermatophyta</taxon>
        <taxon>Magnoliopsida</taxon>
        <taxon>Liliopsida</taxon>
        <taxon>Poales</taxon>
        <taxon>Bromeliaceae</taxon>
        <taxon>Bromelioideae</taxon>
        <taxon>Ananas</taxon>
    </lineage>
</organism>
<evidence type="ECO:0008006" key="3">
    <source>
        <dbReference type="Google" id="ProtNLM"/>
    </source>
</evidence>
<dbReference type="AlphaFoldDB" id="A0A6V7PY06"/>